<dbReference type="EMBL" id="ML179320">
    <property type="protein sequence ID" value="THU90945.1"/>
    <property type="molecule type" value="Genomic_DNA"/>
</dbReference>
<evidence type="ECO:0000313" key="1">
    <source>
        <dbReference type="EMBL" id="THU90945.1"/>
    </source>
</evidence>
<dbReference type="Gene3D" id="3.50.30.50">
    <property type="entry name" value="Putative cyclase"/>
    <property type="match status" value="1"/>
</dbReference>
<dbReference type="GO" id="GO:0004061">
    <property type="term" value="F:arylformamidase activity"/>
    <property type="evidence" value="ECO:0007669"/>
    <property type="project" value="InterPro"/>
</dbReference>
<dbReference type="AlphaFoldDB" id="A0A4V4HEF6"/>
<sequence length="67" mass="7491">STLRCLWDRKLSVLGSDNPTVEKGPIFAVIGGVERSLHQIFIGGWGLIEYLDLESLAEICQKLNRFS</sequence>
<evidence type="ECO:0000313" key="2">
    <source>
        <dbReference type="Proteomes" id="UP000297245"/>
    </source>
</evidence>
<proteinExistence type="predicted"/>
<reference evidence="1 2" key="1">
    <citation type="journal article" date="2019" name="Nat. Ecol. Evol.">
        <title>Megaphylogeny resolves global patterns of mushroom evolution.</title>
        <authorList>
            <person name="Varga T."/>
            <person name="Krizsan K."/>
            <person name="Foldi C."/>
            <person name="Dima B."/>
            <person name="Sanchez-Garcia M."/>
            <person name="Sanchez-Ramirez S."/>
            <person name="Szollosi G.J."/>
            <person name="Szarkandi J.G."/>
            <person name="Papp V."/>
            <person name="Albert L."/>
            <person name="Andreopoulos W."/>
            <person name="Angelini C."/>
            <person name="Antonin V."/>
            <person name="Barry K.W."/>
            <person name="Bougher N.L."/>
            <person name="Buchanan P."/>
            <person name="Buyck B."/>
            <person name="Bense V."/>
            <person name="Catcheside P."/>
            <person name="Chovatia M."/>
            <person name="Cooper J."/>
            <person name="Damon W."/>
            <person name="Desjardin D."/>
            <person name="Finy P."/>
            <person name="Geml J."/>
            <person name="Haridas S."/>
            <person name="Hughes K."/>
            <person name="Justo A."/>
            <person name="Karasinski D."/>
            <person name="Kautmanova I."/>
            <person name="Kiss B."/>
            <person name="Kocsube S."/>
            <person name="Kotiranta H."/>
            <person name="LaButti K.M."/>
            <person name="Lechner B.E."/>
            <person name="Liimatainen K."/>
            <person name="Lipzen A."/>
            <person name="Lukacs Z."/>
            <person name="Mihaltcheva S."/>
            <person name="Morgado L.N."/>
            <person name="Niskanen T."/>
            <person name="Noordeloos M.E."/>
            <person name="Ohm R.A."/>
            <person name="Ortiz-Santana B."/>
            <person name="Ovrebo C."/>
            <person name="Racz N."/>
            <person name="Riley R."/>
            <person name="Savchenko A."/>
            <person name="Shiryaev A."/>
            <person name="Soop K."/>
            <person name="Spirin V."/>
            <person name="Szebenyi C."/>
            <person name="Tomsovsky M."/>
            <person name="Tulloss R.E."/>
            <person name="Uehling J."/>
            <person name="Grigoriev I.V."/>
            <person name="Vagvolgyi C."/>
            <person name="Papp T."/>
            <person name="Martin F.M."/>
            <person name="Miettinen O."/>
            <person name="Hibbett D.S."/>
            <person name="Nagy L.G."/>
        </authorList>
    </citation>
    <scope>NUCLEOTIDE SEQUENCE [LARGE SCALE GENOMIC DNA]</scope>
    <source>
        <strain evidence="1 2">CBS 962.96</strain>
    </source>
</reference>
<dbReference type="OrthoDB" id="5396at2759"/>
<keyword evidence="2" id="KW-1185">Reference proteome</keyword>
<dbReference type="Proteomes" id="UP000297245">
    <property type="component" value="Unassembled WGS sequence"/>
</dbReference>
<dbReference type="InterPro" id="IPR037175">
    <property type="entry name" value="KFase_sf"/>
</dbReference>
<accession>A0A4V4HEF6</accession>
<gene>
    <name evidence="1" type="ORF">K435DRAFT_599863</name>
</gene>
<feature type="non-terminal residue" evidence="1">
    <location>
        <position position="1"/>
    </location>
</feature>
<dbReference type="GO" id="GO:0019441">
    <property type="term" value="P:L-tryptophan catabolic process to kynurenine"/>
    <property type="evidence" value="ECO:0007669"/>
    <property type="project" value="InterPro"/>
</dbReference>
<protein>
    <submittedName>
        <fullName evidence="1">Uncharacterized protein</fullName>
    </submittedName>
</protein>
<name>A0A4V4HEF6_DENBC</name>
<organism evidence="1 2">
    <name type="scientific">Dendrothele bispora (strain CBS 962.96)</name>
    <dbReference type="NCBI Taxonomy" id="1314807"/>
    <lineage>
        <taxon>Eukaryota</taxon>
        <taxon>Fungi</taxon>
        <taxon>Dikarya</taxon>
        <taxon>Basidiomycota</taxon>
        <taxon>Agaricomycotina</taxon>
        <taxon>Agaricomycetes</taxon>
        <taxon>Agaricomycetidae</taxon>
        <taxon>Agaricales</taxon>
        <taxon>Agaricales incertae sedis</taxon>
        <taxon>Dendrothele</taxon>
    </lineage>
</organism>
<feature type="non-terminal residue" evidence="1">
    <location>
        <position position="67"/>
    </location>
</feature>